<organism evidence="1 2">
    <name type="scientific">Dovyalis caffra</name>
    <dbReference type="NCBI Taxonomy" id="77055"/>
    <lineage>
        <taxon>Eukaryota</taxon>
        <taxon>Viridiplantae</taxon>
        <taxon>Streptophyta</taxon>
        <taxon>Embryophyta</taxon>
        <taxon>Tracheophyta</taxon>
        <taxon>Spermatophyta</taxon>
        <taxon>Magnoliopsida</taxon>
        <taxon>eudicotyledons</taxon>
        <taxon>Gunneridae</taxon>
        <taxon>Pentapetalae</taxon>
        <taxon>rosids</taxon>
        <taxon>fabids</taxon>
        <taxon>Malpighiales</taxon>
        <taxon>Salicaceae</taxon>
        <taxon>Flacourtieae</taxon>
        <taxon>Dovyalis</taxon>
    </lineage>
</organism>
<dbReference type="AlphaFoldDB" id="A0AAV1STS4"/>
<sequence length="89" mass="10410">MRIDQIYLCEGLSRRRGERKHEVFLEVPRGIQRTWDARADGENEELDKFLSWRGSFLAALFQLVTKMSPVIDVDKSTNKRCIAEIFAHN</sequence>
<dbReference type="Proteomes" id="UP001314170">
    <property type="component" value="Unassembled WGS sequence"/>
</dbReference>
<reference evidence="1 2" key="1">
    <citation type="submission" date="2024-01" db="EMBL/GenBank/DDBJ databases">
        <authorList>
            <person name="Waweru B."/>
        </authorList>
    </citation>
    <scope>NUCLEOTIDE SEQUENCE [LARGE SCALE GENOMIC DNA]</scope>
</reference>
<accession>A0AAV1STS4</accession>
<comment type="caution">
    <text evidence="1">The sequence shown here is derived from an EMBL/GenBank/DDBJ whole genome shotgun (WGS) entry which is preliminary data.</text>
</comment>
<evidence type="ECO:0000313" key="1">
    <source>
        <dbReference type="EMBL" id="CAK7357445.1"/>
    </source>
</evidence>
<proteinExistence type="predicted"/>
<name>A0AAV1STS4_9ROSI</name>
<keyword evidence="2" id="KW-1185">Reference proteome</keyword>
<dbReference type="EMBL" id="CAWUPB010001199">
    <property type="protein sequence ID" value="CAK7357445.1"/>
    <property type="molecule type" value="Genomic_DNA"/>
</dbReference>
<protein>
    <submittedName>
        <fullName evidence="1">Uncharacterized protein</fullName>
    </submittedName>
</protein>
<gene>
    <name evidence="1" type="ORF">DCAF_LOCUS27734</name>
</gene>
<evidence type="ECO:0000313" key="2">
    <source>
        <dbReference type="Proteomes" id="UP001314170"/>
    </source>
</evidence>